<dbReference type="Pfam" id="PF00196">
    <property type="entry name" value="GerE"/>
    <property type="match status" value="1"/>
</dbReference>
<dbReference type="PANTHER" id="PTHR44688:SF16">
    <property type="entry name" value="DNA-BINDING TRANSCRIPTIONAL ACTIVATOR DEVR_DOSR"/>
    <property type="match status" value="1"/>
</dbReference>
<protein>
    <submittedName>
        <fullName evidence="7">Two-component system response regulator</fullName>
    </submittedName>
</protein>
<proteinExistence type="predicted"/>
<dbReference type="PROSITE" id="PS50043">
    <property type="entry name" value="HTH_LUXR_2"/>
    <property type="match status" value="1"/>
</dbReference>
<dbReference type="CDD" id="cd06170">
    <property type="entry name" value="LuxR_C_like"/>
    <property type="match status" value="1"/>
</dbReference>
<accession>A0A2G1ULI3</accession>
<feature type="domain" description="Response regulatory" evidence="6">
    <location>
        <begin position="13"/>
        <end position="126"/>
    </location>
</feature>
<dbReference type="Pfam" id="PF00072">
    <property type="entry name" value="Response_reg"/>
    <property type="match status" value="1"/>
</dbReference>
<gene>
    <name evidence="7" type="ORF">CLH61_09550</name>
</gene>
<evidence type="ECO:0000256" key="2">
    <source>
        <dbReference type="ARBA" id="ARBA00023125"/>
    </source>
</evidence>
<organism evidence="7 8">
    <name type="scientific">Marinobacter profundi</name>
    <dbReference type="NCBI Taxonomy" id="2666256"/>
    <lineage>
        <taxon>Bacteria</taxon>
        <taxon>Pseudomonadati</taxon>
        <taxon>Pseudomonadota</taxon>
        <taxon>Gammaproteobacteria</taxon>
        <taxon>Pseudomonadales</taxon>
        <taxon>Marinobacteraceae</taxon>
        <taxon>Marinobacter</taxon>
    </lineage>
</organism>
<evidence type="ECO:0000256" key="4">
    <source>
        <dbReference type="PROSITE-ProRule" id="PRU00169"/>
    </source>
</evidence>
<keyword evidence="2" id="KW-0238">DNA-binding</keyword>
<dbReference type="Proteomes" id="UP000231409">
    <property type="component" value="Unassembled WGS sequence"/>
</dbReference>
<dbReference type="PROSITE" id="PS50110">
    <property type="entry name" value="RESPONSE_REGULATORY"/>
    <property type="match status" value="1"/>
</dbReference>
<feature type="modified residue" description="4-aspartylphosphate" evidence="4">
    <location>
        <position position="61"/>
    </location>
</feature>
<dbReference type="SUPFAM" id="SSF52172">
    <property type="entry name" value="CheY-like"/>
    <property type="match status" value="1"/>
</dbReference>
<evidence type="ECO:0000313" key="7">
    <source>
        <dbReference type="EMBL" id="PHQ15357.1"/>
    </source>
</evidence>
<dbReference type="EMBL" id="NTFH01000007">
    <property type="protein sequence ID" value="PHQ15357.1"/>
    <property type="molecule type" value="Genomic_DNA"/>
</dbReference>
<keyword evidence="4" id="KW-0597">Phosphoprotein</keyword>
<name>A0A2G1ULI3_9GAMM</name>
<evidence type="ECO:0000259" key="6">
    <source>
        <dbReference type="PROSITE" id="PS50110"/>
    </source>
</evidence>
<dbReference type="PRINTS" id="PR00038">
    <property type="entry name" value="HTHLUXR"/>
</dbReference>
<dbReference type="InterPro" id="IPR036388">
    <property type="entry name" value="WH-like_DNA-bd_sf"/>
</dbReference>
<keyword evidence="3" id="KW-0804">Transcription</keyword>
<evidence type="ECO:0000256" key="3">
    <source>
        <dbReference type="ARBA" id="ARBA00023163"/>
    </source>
</evidence>
<dbReference type="InterPro" id="IPR011006">
    <property type="entry name" value="CheY-like_superfamily"/>
</dbReference>
<dbReference type="Gene3D" id="1.10.10.10">
    <property type="entry name" value="Winged helix-like DNA-binding domain superfamily/Winged helix DNA-binding domain"/>
    <property type="match status" value="1"/>
</dbReference>
<dbReference type="PANTHER" id="PTHR44688">
    <property type="entry name" value="DNA-BINDING TRANSCRIPTIONAL ACTIVATOR DEVR_DOSR"/>
    <property type="match status" value="1"/>
</dbReference>
<dbReference type="GO" id="GO:0006355">
    <property type="term" value="P:regulation of DNA-templated transcription"/>
    <property type="evidence" value="ECO:0007669"/>
    <property type="project" value="InterPro"/>
</dbReference>
<keyword evidence="1" id="KW-0805">Transcription regulation</keyword>
<evidence type="ECO:0000259" key="5">
    <source>
        <dbReference type="PROSITE" id="PS50043"/>
    </source>
</evidence>
<dbReference type="SMART" id="SM00421">
    <property type="entry name" value="HTH_LUXR"/>
    <property type="match status" value="1"/>
</dbReference>
<evidence type="ECO:0000313" key="8">
    <source>
        <dbReference type="Proteomes" id="UP000231409"/>
    </source>
</evidence>
<dbReference type="GO" id="GO:0000160">
    <property type="term" value="P:phosphorelay signal transduction system"/>
    <property type="evidence" value="ECO:0007669"/>
    <property type="project" value="InterPro"/>
</dbReference>
<dbReference type="InterPro" id="IPR000792">
    <property type="entry name" value="Tscrpt_reg_LuxR_C"/>
</dbReference>
<dbReference type="InterPro" id="IPR001789">
    <property type="entry name" value="Sig_transdc_resp-reg_receiver"/>
</dbReference>
<comment type="caution">
    <text evidence="7">The sequence shown here is derived from an EMBL/GenBank/DDBJ whole genome shotgun (WGS) entry which is preliminary data.</text>
</comment>
<dbReference type="InterPro" id="IPR016032">
    <property type="entry name" value="Sig_transdc_resp-reg_C-effctor"/>
</dbReference>
<feature type="domain" description="HTH luxR-type" evidence="5">
    <location>
        <begin position="142"/>
        <end position="207"/>
    </location>
</feature>
<dbReference type="AlphaFoldDB" id="A0A2G1ULI3"/>
<dbReference type="SMART" id="SM00448">
    <property type="entry name" value="REC"/>
    <property type="match status" value="1"/>
</dbReference>
<evidence type="ECO:0000256" key="1">
    <source>
        <dbReference type="ARBA" id="ARBA00023015"/>
    </source>
</evidence>
<dbReference type="Gene3D" id="3.40.50.2300">
    <property type="match status" value="1"/>
</dbReference>
<dbReference type="SUPFAM" id="SSF46894">
    <property type="entry name" value="C-terminal effector domain of the bipartite response regulators"/>
    <property type="match status" value="1"/>
</dbReference>
<sequence length="207" mass="22734">MVLSRPQPPFSATIHVVDDDFGIRESLRRVLGRAGYAVSTYPGGREFLAAYDGSPGCLIVDLAMPHMRGEALLEEIARRQLNLVILVLTAHATIRSAVRVTQSGALDVLEKPIDNPRLLAKVAEVLEGAQPFFARNALVRDFKARFSALTSREKEVMELMLAGLTSQEIADTLGNSRKTVDIHRARVMQKMGAATLAELVREWSLLG</sequence>
<reference evidence="7 8" key="1">
    <citation type="submission" date="2017-09" db="EMBL/GenBank/DDBJ databases">
        <title>The draft genome sequences of Marinobacter sp. PWS21.</title>
        <authorList>
            <person name="Cao J."/>
        </authorList>
    </citation>
    <scope>NUCLEOTIDE SEQUENCE [LARGE SCALE GENOMIC DNA]</scope>
    <source>
        <strain evidence="7 8">PWS21</strain>
    </source>
</reference>
<keyword evidence="8" id="KW-1185">Reference proteome</keyword>
<dbReference type="GO" id="GO:0003677">
    <property type="term" value="F:DNA binding"/>
    <property type="evidence" value="ECO:0007669"/>
    <property type="project" value="UniProtKB-KW"/>
</dbReference>